<protein>
    <recommendedName>
        <fullName evidence="4">Transmembrane protein</fullName>
    </recommendedName>
</protein>
<dbReference type="Proteomes" id="UP000685013">
    <property type="component" value="Chromosome 13"/>
</dbReference>
<feature type="transmembrane region" description="Helical" evidence="1">
    <location>
        <begin position="21"/>
        <end position="39"/>
    </location>
</feature>
<evidence type="ECO:0008006" key="4">
    <source>
        <dbReference type="Google" id="ProtNLM"/>
    </source>
</evidence>
<keyword evidence="1" id="KW-1133">Transmembrane helix</keyword>
<accession>A0AAV6ML03</accession>
<organism evidence="2 3">
    <name type="scientific">Cucurbita argyrosperma subsp. sororia</name>
    <dbReference type="NCBI Taxonomy" id="37648"/>
    <lineage>
        <taxon>Eukaryota</taxon>
        <taxon>Viridiplantae</taxon>
        <taxon>Streptophyta</taxon>
        <taxon>Embryophyta</taxon>
        <taxon>Tracheophyta</taxon>
        <taxon>Spermatophyta</taxon>
        <taxon>Magnoliopsida</taxon>
        <taxon>eudicotyledons</taxon>
        <taxon>Gunneridae</taxon>
        <taxon>Pentapetalae</taxon>
        <taxon>rosids</taxon>
        <taxon>fabids</taxon>
        <taxon>Cucurbitales</taxon>
        <taxon>Cucurbitaceae</taxon>
        <taxon>Cucurbiteae</taxon>
        <taxon>Cucurbita</taxon>
    </lineage>
</organism>
<evidence type="ECO:0000256" key="1">
    <source>
        <dbReference type="SAM" id="Phobius"/>
    </source>
</evidence>
<keyword evidence="1" id="KW-0472">Membrane</keyword>
<keyword evidence="1" id="KW-0812">Transmembrane</keyword>
<evidence type="ECO:0000313" key="2">
    <source>
        <dbReference type="EMBL" id="KAG6583604.1"/>
    </source>
</evidence>
<gene>
    <name evidence="2" type="ORF">SDJN03_19536</name>
</gene>
<keyword evidence="3" id="KW-1185">Reference proteome</keyword>
<comment type="caution">
    <text evidence="2">The sequence shown here is derived from an EMBL/GenBank/DDBJ whole genome shotgun (WGS) entry which is preliminary data.</text>
</comment>
<feature type="non-terminal residue" evidence="2">
    <location>
        <position position="1"/>
    </location>
</feature>
<proteinExistence type="predicted"/>
<sequence length="102" mass="11498">MREQLTHSREETRAHGATRGTLRLATLSSMVCILALLPFSQFPDVDTWCARIRFFVPLFSGSRRIGPAGTAKRLFLRFSAAPSPLSLFSDSSYFSNRETWKA</sequence>
<dbReference type="EMBL" id="JAGKQH010000013">
    <property type="protein sequence ID" value="KAG6583604.1"/>
    <property type="molecule type" value="Genomic_DNA"/>
</dbReference>
<reference evidence="2 3" key="1">
    <citation type="journal article" date="2021" name="Hortic Res">
        <title>The domestication of Cucurbita argyrosperma as revealed by the genome of its wild relative.</title>
        <authorList>
            <person name="Barrera-Redondo J."/>
            <person name="Sanchez-de la Vega G."/>
            <person name="Aguirre-Liguori J.A."/>
            <person name="Castellanos-Morales G."/>
            <person name="Gutierrez-Guerrero Y.T."/>
            <person name="Aguirre-Dugua X."/>
            <person name="Aguirre-Planter E."/>
            <person name="Tenaillon M.I."/>
            <person name="Lira-Saade R."/>
            <person name="Eguiarte L.E."/>
        </authorList>
    </citation>
    <scope>NUCLEOTIDE SEQUENCE [LARGE SCALE GENOMIC DNA]</scope>
    <source>
        <strain evidence="2">JBR-2021</strain>
    </source>
</reference>
<evidence type="ECO:0000313" key="3">
    <source>
        <dbReference type="Proteomes" id="UP000685013"/>
    </source>
</evidence>
<name>A0AAV6ML03_9ROSI</name>
<dbReference type="AlphaFoldDB" id="A0AAV6ML03"/>